<evidence type="ECO:0000313" key="2">
    <source>
        <dbReference type="EMBL" id="AOW09521.1"/>
    </source>
</evidence>
<organism evidence="2 3">
    <name type="scientific">Flavobacterium gilvum</name>
    <dbReference type="NCBI Taxonomy" id="1492737"/>
    <lineage>
        <taxon>Bacteria</taxon>
        <taxon>Pseudomonadati</taxon>
        <taxon>Bacteroidota</taxon>
        <taxon>Flavobacteriia</taxon>
        <taxon>Flavobacteriales</taxon>
        <taxon>Flavobacteriaceae</taxon>
        <taxon>Flavobacterium</taxon>
    </lineage>
</organism>
<reference evidence="2 3" key="1">
    <citation type="submission" date="2016-10" db="EMBL/GenBank/DDBJ databases">
        <title>Flavobacterium gilvum sp. nov., isolated from stream water.</title>
        <authorList>
            <person name="Shin S.-K."/>
            <person name="Cho Y.-J."/>
            <person name="Yi H."/>
        </authorList>
    </citation>
    <scope>NUCLEOTIDE SEQUENCE [LARGE SCALE GENOMIC DNA]</scope>
    <source>
        <strain evidence="2 3">EM1308</strain>
    </source>
</reference>
<accession>A0AAC9N5C4</accession>
<proteinExistence type="predicted"/>
<dbReference type="RefSeq" id="WP_035635614.1">
    <property type="nucleotide sequence ID" value="NZ_CP017479.1"/>
</dbReference>
<evidence type="ECO:0000313" key="3">
    <source>
        <dbReference type="Proteomes" id="UP000175968"/>
    </source>
</evidence>
<keyword evidence="3" id="KW-1185">Reference proteome</keyword>
<protein>
    <submittedName>
        <fullName evidence="2">Uncharacterized protein</fullName>
    </submittedName>
</protein>
<sequence length="567" mass="60805">MNNTIDFVLRMRDMLSSNLTKVGSTSQSTFSKMSQSADNMTGRNKILGMSFNELQSKIKEVESVISKSTVPSQIAAARRELAALQRQSANHIGNTNSSSGSSSSGIGLGGIAMGTMIGGMATAGLSMAAGAIKAGVSEMISKSFEKEQAITGLTTFLGKKGATDAYKNIRKDANDTPFDTAALLEVNRSLISAGLNAKTARADTLNLANAVSAVGGGNDILSRMAANMQQIKTVGKATAMDIRQFGIAGINIYEMLARSTGKNIAQVKEMDVTYEQLQKALAMSAGKGGIYEGALQAQGATKSGKWNTFKDNVVTGLSDIGDAFSPVILKLLDLGIKFANNITPMLERTKPYIDGFANGFGRVIDYVTTIKDTTGGWADYLATAENNFSNMWEFAKKIGVQLWSLVSSIVDFVKNSEILKDVFRMQGWIMEKTFKIIGWLFDKLIWLWENVLKPILQAVDSVWKWIKGGEATVKIKVSSLNKPKPKTDDPNSPIGTGASLMASNNNSSKTAGDTVSGAGPKVVNIHVGKFFDNINFTTMNSTESATEVEKVVLECLARVLYNGAKTV</sequence>
<evidence type="ECO:0000256" key="1">
    <source>
        <dbReference type="SAM" id="MobiDB-lite"/>
    </source>
</evidence>
<dbReference type="KEGG" id="fgl:EM308_08415"/>
<name>A0AAC9N5C4_9FLAO</name>
<dbReference type="NCBIfam" id="TIGR02675">
    <property type="entry name" value="tape_meas_nterm"/>
    <property type="match status" value="1"/>
</dbReference>
<feature type="compositionally biased region" description="Polar residues" evidence="1">
    <location>
        <begin position="501"/>
        <end position="513"/>
    </location>
</feature>
<feature type="region of interest" description="Disordered" evidence="1">
    <location>
        <begin position="480"/>
        <end position="516"/>
    </location>
</feature>
<dbReference type="AlphaFoldDB" id="A0AAC9N5C4"/>
<dbReference type="InterPro" id="IPR013491">
    <property type="entry name" value="Tape_meas_N"/>
</dbReference>
<dbReference type="EMBL" id="CP017479">
    <property type="protein sequence ID" value="AOW09521.1"/>
    <property type="molecule type" value="Genomic_DNA"/>
</dbReference>
<gene>
    <name evidence="2" type="ORF">EM308_08415</name>
</gene>
<dbReference type="Proteomes" id="UP000175968">
    <property type="component" value="Chromosome"/>
</dbReference>